<dbReference type="SUPFAM" id="SSF53850">
    <property type="entry name" value="Periplasmic binding protein-like II"/>
    <property type="match status" value="1"/>
</dbReference>
<dbReference type="PANTHER" id="PTHR30290:SF38">
    <property type="entry name" value="D,D-DIPEPTIDE-BINDING PERIPLASMIC PROTEIN DDPA-RELATED"/>
    <property type="match status" value="1"/>
</dbReference>
<feature type="region of interest" description="Disordered" evidence="2">
    <location>
        <begin position="36"/>
        <end position="64"/>
    </location>
</feature>
<reference evidence="4" key="1">
    <citation type="submission" date="2021-05" db="EMBL/GenBank/DDBJ databases">
        <title>Novel Bacillus species.</title>
        <authorList>
            <person name="Liu G."/>
        </authorList>
    </citation>
    <scope>NUCLEOTIDE SEQUENCE</scope>
    <source>
        <strain evidence="4">FJAT-50051</strain>
    </source>
</reference>
<dbReference type="GO" id="GO:0042597">
    <property type="term" value="C:periplasmic space"/>
    <property type="evidence" value="ECO:0007669"/>
    <property type="project" value="UniProtKB-ARBA"/>
</dbReference>
<dbReference type="InterPro" id="IPR039424">
    <property type="entry name" value="SBP_5"/>
</dbReference>
<dbReference type="Gene3D" id="3.10.105.10">
    <property type="entry name" value="Dipeptide-binding Protein, Domain 3"/>
    <property type="match status" value="1"/>
</dbReference>
<dbReference type="GO" id="GO:0043190">
    <property type="term" value="C:ATP-binding cassette (ABC) transporter complex"/>
    <property type="evidence" value="ECO:0007669"/>
    <property type="project" value="InterPro"/>
</dbReference>
<dbReference type="PIRSF" id="PIRSF002741">
    <property type="entry name" value="MppA"/>
    <property type="match status" value="1"/>
</dbReference>
<feature type="domain" description="Solute-binding protein family 5" evidence="3">
    <location>
        <begin position="104"/>
        <end position="452"/>
    </location>
</feature>
<evidence type="ECO:0000256" key="2">
    <source>
        <dbReference type="SAM" id="MobiDB-lite"/>
    </source>
</evidence>
<sequence>MALKGGLGMGIGKRLTFFYLIAVLMIILGGCSSVSTSTGNQPEGKKTSDTKETKNTPKQGGELSVGYYSDASSFDPILASSGGDESLLYFVYDRLINYGPNFEPLPALAESWEQKDNQTLILHLRKGVTFHDGTPFNAEAVKFNIERINSDKSNKADLKIIETVEVIDEHTVGLHLNTPYMGLLEVLMGPSGMMVSPDAVKKYGDEYALHPVGTGPFKMTKRTPNSEIQFERFNDYWDEGKPYLDKINVKVLLQENTMINALKSGEVQIIAPISAANLPALEKSPNISIDASSSLNYQNIFINTSMAPLDNKDVRLAIQYAIDREQLVKAIQFGKGEPAYSPFSKDHPVYTANSVIQHDVTKAKQLLKDSGVKDLSFDMLVKPDAFSVRVGEAVTLQLKEVGINVNLKPTEVTKLVQLAFGQPQYPATVARAAARPDPLSLLNLYYGKSSYYNPGRNNNPEFESLIQQAAGKSDNTERNKLLAEATVKIMQEDAAAIPLFFEPMIVAMSDKVKGYEPHQYGKPRFPFLWLEK</sequence>
<dbReference type="InterPro" id="IPR030678">
    <property type="entry name" value="Peptide/Ni-bd"/>
</dbReference>
<dbReference type="EMBL" id="JAGYPE010000001">
    <property type="protein sequence ID" value="MBS4179978.1"/>
    <property type="molecule type" value="Genomic_DNA"/>
</dbReference>
<dbReference type="GO" id="GO:0015833">
    <property type="term" value="P:peptide transport"/>
    <property type="evidence" value="ECO:0007669"/>
    <property type="project" value="TreeGrafter"/>
</dbReference>
<evidence type="ECO:0000313" key="4">
    <source>
        <dbReference type="EMBL" id="MBS4179978.1"/>
    </source>
</evidence>
<keyword evidence="1" id="KW-0732">Signal</keyword>
<dbReference type="Pfam" id="PF00496">
    <property type="entry name" value="SBP_bac_5"/>
    <property type="match status" value="1"/>
</dbReference>
<dbReference type="PROSITE" id="PS51257">
    <property type="entry name" value="PROKAR_LIPOPROTEIN"/>
    <property type="match status" value="1"/>
</dbReference>
<name>A0A942Y6X7_9BACI</name>
<proteinExistence type="predicted"/>
<organism evidence="4">
    <name type="scientific">Neobacillus citreus</name>
    <dbReference type="NCBI Taxonomy" id="2833578"/>
    <lineage>
        <taxon>Bacteria</taxon>
        <taxon>Bacillati</taxon>
        <taxon>Bacillota</taxon>
        <taxon>Bacilli</taxon>
        <taxon>Bacillales</taxon>
        <taxon>Bacillaceae</taxon>
        <taxon>Neobacillus</taxon>
    </lineage>
</organism>
<gene>
    <name evidence="4" type="ORF">KHB02_01115</name>
</gene>
<feature type="compositionally biased region" description="Basic and acidic residues" evidence="2">
    <location>
        <begin position="43"/>
        <end position="55"/>
    </location>
</feature>
<dbReference type="RefSeq" id="WP_213140013.1">
    <property type="nucleotide sequence ID" value="NZ_JAGYPE020000019.1"/>
</dbReference>
<dbReference type="Gene3D" id="3.40.190.10">
    <property type="entry name" value="Periplasmic binding protein-like II"/>
    <property type="match status" value="1"/>
</dbReference>
<dbReference type="InterPro" id="IPR000914">
    <property type="entry name" value="SBP_5_dom"/>
</dbReference>
<accession>A0A942Y6X7</accession>
<protein>
    <submittedName>
        <fullName evidence="4">ABC transporter substrate-binding protein</fullName>
    </submittedName>
</protein>
<evidence type="ECO:0000256" key="1">
    <source>
        <dbReference type="ARBA" id="ARBA00022729"/>
    </source>
</evidence>
<dbReference type="GO" id="GO:1904680">
    <property type="term" value="F:peptide transmembrane transporter activity"/>
    <property type="evidence" value="ECO:0007669"/>
    <property type="project" value="TreeGrafter"/>
</dbReference>
<dbReference type="AlphaFoldDB" id="A0A942Y6X7"/>
<evidence type="ECO:0000259" key="3">
    <source>
        <dbReference type="Pfam" id="PF00496"/>
    </source>
</evidence>
<dbReference type="Gene3D" id="3.90.76.10">
    <property type="entry name" value="Dipeptide-binding Protein, Domain 1"/>
    <property type="match status" value="1"/>
</dbReference>
<dbReference type="PANTHER" id="PTHR30290">
    <property type="entry name" value="PERIPLASMIC BINDING COMPONENT OF ABC TRANSPORTER"/>
    <property type="match status" value="1"/>
</dbReference>
<comment type="caution">
    <text evidence="4">The sequence shown here is derived from an EMBL/GenBank/DDBJ whole genome shotgun (WGS) entry which is preliminary data.</text>
</comment>